<accession>A0ABX8ZAH9</accession>
<proteinExistence type="predicted"/>
<keyword evidence="3" id="KW-1185">Reference proteome</keyword>
<evidence type="ECO:0000256" key="1">
    <source>
        <dbReference type="SAM" id="SignalP"/>
    </source>
</evidence>
<feature type="chain" id="PRO_5047546367" description="DUF1311 domain-containing protein" evidence="1">
    <location>
        <begin position="20"/>
        <end position="74"/>
    </location>
</feature>
<gene>
    <name evidence="2" type="ORF">K3166_06805</name>
</gene>
<sequence length="74" mass="8470">MRFAAIAASLTLISVPVLANEPDAQKKDEAVQQQKPAEEKNEEVCKYIRADMSSRRKQKVCMTQDQWVEFNRGN</sequence>
<keyword evidence="1" id="KW-0732">Signal</keyword>
<evidence type="ECO:0000313" key="3">
    <source>
        <dbReference type="Proteomes" id="UP000824280"/>
    </source>
</evidence>
<name>A0ABX8ZAH9_9SPHN</name>
<dbReference type="RefSeq" id="WP_221421551.1">
    <property type="nucleotide sequence ID" value="NZ_CP081297.1"/>
</dbReference>
<feature type="signal peptide" evidence="1">
    <location>
        <begin position="1"/>
        <end position="19"/>
    </location>
</feature>
<evidence type="ECO:0000313" key="2">
    <source>
        <dbReference type="EMBL" id="QZD86000.1"/>
    </source>
</evidence>
<evidence type="ECO:0008006" key="4">
    <source>
        <dbReference type="Google" id="ProtNLM"/>
    </source>
</evidence>
<protein>
    <recommendedName>
        <fullName evidence="4">DUF1311 domain-containing protein</fullName>
    </recommendedName>
</protein>
<dbReference type="Proteomes" id="UP000824280">
    <property type="component" value="Chromosome"/>
</dbReference>
<dbReference type="EMBL" id="CP081297">
    <property type="protein sequence ID" value="QZD86000.1"/>
    <property type="molecule type" value="Genomic_DNA"/>
</dbReference>
<organism evidence="2 3">
    <name type="scientific">Qipengyuania psychrotolerans</name>
    <dbReference type="NCBI Taxonomy" id="2867238"/>
    <lineage>
        <taxon>Bacteria</taxon>
        <taxon>Pseudomonadati</taxon>
        <taxon>Pseudomonadota</taxon>
        <taxon>Alphaproteobacteria</taxon>
        <taxon>Sphingomonadales</taxon>
        <taxon>Erythrobacteraceae</taxon>
        <taxon>Qipengyuania</taxon>
    </lineage>
</organism>
<reference evidence="2 3" key="1">
    <citation type="submission" date="2021-08" db="EMBL/GenBank/DDBJ databases">
        <title>Comparative Genomics Analysis of the Genus Qipengyuania Reveals Extensive Genetic Diversity and Metabolic Versatility, Including the Description of Fifteen Novel Species.</title>
        <authorList>
            <person name="Liu Y."/>
        </authorList>
    </citation>
    <scope>NUCLEOTIDE SEQUENCE [LARGE SCALE GENOMIC DNA]</scope>
    <source>
        <strain evidence="2 3">1XM2-8</strain>
    </source>
</reference>